<feature type="transmembrane region" description="Helical" evidence="8">
    <location>
        <begin position="321"/>
        <end position="343"/>
    </location>
</feature>
<evidence type="ECO:0000313" key="10">
    <source>
        <dbReference type="Proteomes" id="UP000182938"/>
    </source>
</evidence>
<dbReference type="PANTHER" id="PTHR30047">
    <property type="entry name" value="HIGH-AFFINITY CHOLINE TRANSPORT PROTEIN-RELATED"/>
    <property type="match status" value="1"/>
</dbReference>
<evidence type="ECO:0000256" key="6">
    <source>
        <dbReference type="ARBA" id="ARBA00022989"/>
    </source>
</evidence>
<keyword evidence="5 8" id="KW-0812">Transmembrane</keyword>
<dbReference type="GO" id="GO:0022857">
    <property type="term" value="F:transmembrane transporter activity"/>
    <property type="evidence" value="ECO:0007669"/>
    <property type="project" value="InterPro"/>
</dbReference>
<keyword evidence="7 8" id="KW-0472">Membrane</keyword>
<feature type="transmembrane region" description="Helical" evidence="8">
    <location>
        <begin position="355"/>
        <end position="375"/>
    </location>
</feature>
<dbReference type="GO" id="GO:0005886">
    <property type="term" value="C:plasma membrane"/>
    <property type="evidence" value="ECO:0007669"/>
    <property type="project" value="UniProtKB-SubCell"/>
</dbReference>
<feature type="transmembrane region" description="Helical" evidence="8">
    <location>
        <begin position="60"/>
        <end position="78"/>
    </location>
</feature>
<keyword evidence="4" id="KW-1003">Cell membrane</keyword>
<comment type="subcellular location">
    <subcellularLocation>
        <location evidence="1">Cell membrane</location>
        <topology evidence="1">Multi-pass membrane protein</topology>
    </subcellularLocation>
</comment>
<dbReference type="Pfam" id="PF02028">
    <property type="entry name" value="BCCT"/>
    <property type="match status" value="1"/>
</dbReference>
<proteinExistence type="inferred from homology"/>
<dbReference type="AlphaFoldDB" id="A0A1L3MG77"/>
<dbReference type="PANTHER" id="PTHR30047:SF7">
    <property type="entry name" value="HIGH-AFFINITY CHOLINE TRANSPORT PROTEIN"/>
    <property type="match status" value="1"/>
</dbReference>
<feature type="transmembrane region" description="Helical" evidence="8">
    <location>
        <begin position="148"/>
        <end position="170"/>
    </location>
</feature>
<dbReference type="KEGG" id="jte:ASJ30_07635"/>
<sequence>MSTVIDPELTRDRVTQPRAKKSVLVVSVVATVVVAAWALIAPTNAEATLGSVVGWISNWFGWFYILLATAILVFVVYVGMRYRRIRLGDDDDRPEYSTFAWASMLFAAGIGTDVMFFAVAEPASQYLAPPQGQGETVDAAREATVWTLFHYGITGWGMYALMGVALGYFAHRKKLPLAVRSALYPLVGKRVRGPIGDVVDIATVLGTIFGVATSLGIGVVMLNVGLGVMFDVPQGIPAQIGLVVLAVVTATVSATTGVDRGIRLLSQLNVLLAILLALWILVTGETAFLLRAITMNVGDFVSMFPGMTLDTMAYDHPTEWMSLWTLFFWAWWIAWASFVGMFLARISKGRTIGQFMLGTLTIPFSYIVMWVSIFGNSAVKQIADGDAAFGEMATNQPEQGFYALLQQYPGALFLVGLSTFVGLLFYVTSADSGALVMANLSSELPDSETDARPWLRILWATATGVLTIAMLVVGGIVALQYATIVMGLPFAIVMVLVMIGLHRALEAERTQTTAARLSLASHLVGREGAHQGSWRRRVANTFGTVSLKRANQRLASVVVPALQEIADAMTDEGRAATVEVHDGGPHRPGSARLVVGEGAAPFVWSVQVRQVAAPSYGARMIEADDRTARLEVALPTGGGYDVFAYDREEVCHDVLDHLERWSAAGVLADQV</sequence>
<feature type="transmembrane region" description="Helical" evidence="8">
    <location>
        <begin position="270"/>
        <end position="293"/>
    </location>
</feature>
<dbReference type="NCBIfam" id="NF007399">
    <property type="entry name" value="PRK09928.1"/>
    <property type="match status" value="1"/>
</dbReference>
<gene>
    <name evidence="9" type="ORF">ASJ30_07635</name>
</gene>
<name>A0A1L3MG77_9MICO</name>
<comment type="similarity">
    <text evidence="2">Belongs to the BCCT transporter (TC 2.A.15) family.</text>
</comment>
<evidence type="ECO:0000256" key="8">
    <source>
        <dbReference type="SAM" id="Phobius"/>
    </source>
</evidence>
<accession>A0A1L3MG77</accession>
<protein>
    <submittedName>
        <fullName evidence="9">Choline transporter</fullName>
    </submittedName>
</protein>
<evidence type="ECO:0000256" key="2">
    <source>
        <dbReference type="ARBA" id="ARBA00005658"/>
    </source>
</evidence>
<evidence type="ECO:0000256" key="5">
    <source>
        <dbReference type="ARBA" id="ARBA00022692"/>
    </source>
</evidence>
<evidence type="ECO:0000256" key="7">
    <source>
        <dbReference type="ARBA" id="ARBA00023136"/>
    </source>
</evidence>
<dbReference type="Proteomes" id="UP000182938">
    <property type="component" value="Chromosome"/>
</dbReference>
<dbReference type="EMBL" id="CP013290">
    <property type="protein sequence ID" value="APH01423.1"/>
    <property type="molecule type" value="Genomic_DNA"/>
</dbReference>
<feature type="transmembrane region" description="Helical" evidence="8">
    <location>
        <begin position="457"/>
        <end position="478"/>
    </location>
</feature>
<feature type="transmembrane region" description="Helical" evidence="8">
    <location>
        <begin position="484"/>
        <end position="501"/>
    </location>
</feature>
<feature type="transmembrane region" description="Helical" evidence="8">
    <location>
        <begin position="21"/>
        <end position="40"/>
    </location>
</feature>
<reference evidence="9 10" key="1">
    <citation type="submission" date="2015-11" db="EMBL/GenBank/DDBJ databases">
        <authorList>
            <person name="Zhang Y."/>
            <person name="Guo Z."/>
        </authorList>
    </citation>
    <scope>NUCLEOTIDE SEQUENCE [LARGE SCALE GENOMIC DNA]</scope>
    <source>
        <strain evidence="9 10">YFY001</strain>
    </source>
</reference>
<evidence type="ECO:0000256" key="3">
    <source>
        <dbReference type="ARBA" id="ARBA00022448"/>
    </source>
</evidence>
<feature type="transmembrane region" description="Helical" evidence="8">
    <location>
        <begin position="198"/>
        <end position="224"/>
    </location>
</feature>
<keyword evidence="3" id="KW-0813">Transport</keyword>
<feature type="transmembrane region" description="Helical" evidence="8">
    <location>
        <begin position="411"/>
        <end position="436"/>
    </location>
</feature>
<keyword evidence="6 8" id="KW-1133">Transmembrane helix</keyword>
<dbReference type="InterPro" id="IPR000060">
    <property type="entry name" value="BCCT_transptr"/>
</dbReference>
<dbReference type="RefSeq" id="WP_072624576.1">
    <property type="nucleotide sequence ID" value="NZ_CP013290.1"/>
</dbReference>
<dbReference type="NCBIfam" id="TIGR00842">
    <property type="entry name" value="bcct"/>
    <property type="match status" value="1"/>
</dbReference>
<keyword evidence="10" id="KW-1185">Reference proteome</keyword>
<feature type="transmembrane region" description="Helical" evidence="8">
    <location>
        <begin position="236"/>
        <end position="258"/>
    </location>
</feature>
<evidence type="ECO:0000313" key="9">
    <source>
        <dbReference type="EMBL" id="APH01423.1"/>
    </source>
</evidence>
<evidence type="ECO:0000256" key="1">
    <source>
        <dbReference type="ARBA" id="ARBA00004651"/>
    </source>
</evidence>
<organism evidence="9 10">
    <name type="scientific">Janibacter indicus</name>
    <dbReference type="NCBI Taxonomy" id="857417"/>
    <lineage>
        <taxon>Bacteria</taxon>
        <taxon>Bacillati</taxon>
        <taxon>Actinomycetota</taxon>
        <taxon>Actinomycetes</taxon>
        <taxon>Micrococcales</taxon>
        <taxon>Intrasporangiaceae</taxon>
        <taxon>Janibacter</taxon>
    </lineage>
</organism>
<feature type="transmembrane region" description="Helical" evidence="8">
    <location>
        <begin position="99"/>
        <end position="120"/>
    </location>
</feature>
<evidence type="ECO:0000256" key="4">
    <source>
        <dbReference type="ARBA" id="ARBA00022475"/>
    </source>
</evidence>